<proteinExistence type="inferred from homology"/>
<dbReference type="OrthoDB" id="1747508at2759"/>
<dbReference type="STRING" id="93759.A0A1R3KSX4"/>
<name>A0A1R3KSX4_9ROSI</name>
<evidence type="ECO:0000256" key="2">
    <source>
        <dbReference type="SAM" id="Phobius"/>
    </source>
</evidence>
<dbReference type="GO" id="GO:0015031">
    <property type="term" value="P:protein transport"/>
    <property type="evidence" value="ECO:0007669"/>
    <property type="project" value="InterPro"/>
</dbReference>
<gene>
    <name evidence="3" type="ORF">COLO4_04739</name>
</gene>
<dbReference type="Gene3D" id="1.20.1260.60">
    <property type="entry name" value="Vacuolar protein sorting-associated protein Ist1"/>
    <property type="match status" value="1"/>
</dbReference>
<evidence type="ECO:0000313" key="4">
    <source>
        <dbReference type="Proteomes" id="UP000187203"/>
    </source>
</evidence>
<organism evidence="3 4">
    <name type="scientific">Corchorus olitorius</name>
    <dbReference type="NCBI Taxonomy" id="93759"/>
    <lineage>
        <taxon>Eukaryota</taxon>
        <taxon>Viridiplantae</taxon>
        <taxon>Streptophyta</taxon>
        <taxon>Embryophyta</taxon>
        <taxon>Tracheophyta</taxon>
        <taxon>Spermatophyta</taxon>
        <taxon>Magnoliopsida</taxon>
        <taxon>eudicotyledons</taxon>
        <taxon>Gunneridae</taxon>
        <taxon>Pentapetalae</taxon>
        <taxon>rosids</taxon>
        <taxon>malvids</taxon>
        <taxon>Malvales</taxon>
        <taxon>Malvaceae</taxon>
        <taxon>Grewioideae</taxon>
        <taxon>Apeibeae</taxon>
        <taxon>Corchorus</taxon>
    </lineage>
</organism>
<dbReference type="PANTHER" id="PTHR12161">
    <property type="entry name" value="IST1 FAMILY MEMBER"/>
    <property type="match status" value="1"/>
</dbReference>
<sequence>MPADLKEGIASLIFACPRCSKIPKLEAIRDIFEKKYGKDFVAAGVASSAGLGFVIIGLQNLSSVLAFFLTSADNRTGVAYLGS</sequence>
<feature type="transmembrane region" description="Helical" evidence="2">
    <location>
        <begin position="40"/>
        <end position="58"/>
    </location>
</feature>
<dbReference type="PANTHER" id="PTHR12161:SF55">
    <property type="entry name" value="REGULATOR OF VPS4 ACTIVITY IN THE MVB PATHWAY PROTEIN"/>
    <property type="match status" value="1"/>
</dbReference>
<reference evidence="4" key="1">
    <citation type="submission" date="2013-09" db="EMBL/GenBank/DDBJ databases">
        <title>Corchorus olitorius genome sequencing.</title>
        <authorList>
            <person name="Alam M."/>
            <person name="Haque M.S."/>
            <person name="Islam M.S."/>
            <person name="Emdad E.M."/>
            <person name="Islam M.M."/>
            <person name="Ahmed B."/>
            <person name="Halim A."/>
            <person name="Hossen Q.M.M."/>
            <person name="Hossain M.Z."/>
            <person name="Ahmed R."/>
            <person name="Khan M.M."/>
            <person name="Islam R."/>
            <person name="Rashid M.M."/>
            <person name="Khan S.A."/>
            <person name="Rahman M.S."/>
            <person name="Alam M."/>
            <person name="Yahiya A.S."/>
            <person name="Khan M.S."/>
            <person name="Azam M.S."/>
            <person name="Haque T."/>
            <person name="Lashkar M.Z.H."/>
            <person name="Akhand A.I."/>
            <person name="Morshed G."/>
            <person name="Roy S."/>
            <person name="Uddin K.S."/>
            <person name="Rabeya T."/>
            <person name="Hossain A.S."/>
            <person name="Chowdhury A."/>
            <person name="Snigdha A.R."/>
            <person name="Mortoza M.S."/>
            <person name="Matin S.A."/>
            <person name="Hoque S.M.E."/>
            <person name="Islam M.K."/>
            <person name="Roy D.K."/>
            <person name="Haider R."/>
            <person name="Moosa M.M."/>
            <person name="Elias S.M."/>
            <person name="Hasan A.M."/>
            <person name="Jahan S."/>
            <person name="Shafiuddin M."/>
            <person name="Mahmood N."/>
            <person name="Shommy N.S."/>
        </authorList>
    </citation>
    <scope>NUCLEOTIDE SEQUENCE [LARGE SCALE GENOMIC DNA]</scope>
    <source>
        <strain evidence="4">cv. O-4</strain>
    </source>
</reference>
<protein>
    <submittedName>
        <fullName evidence="3">Uncharacterized protein</fullName>
    </submittedName>
</protein>
<evidence type="ECO:0000256" key="1">
    <source>
        <dbReference type="ARBA" id="ARBA00005536"/>
    </source>
</evidence>
<dbReference type="Proteomes" id="UP000187203">
    <property type="component" value="Unassembled WGS sequence"/>
</dbReference>
<keyword evidence="2" id="KW-0472">Membrane</keyword>
<comment type="similarity">
    <text evidence="1">Belongs to the IST1 family.</text>
</comment>
<comment type="caution">
    <text evidence="3">The sequence shown here is derived from an EMBL/GenBank/DDBJ whole genome shotgun (WGS) entry which is preliminary data.</text>
</comment>
<keyword evidence="2" id="KW-0812">Transmembrane</keyword>
<dbReference type="AlphaFoldDB" id="A0A1R3KSX4"/>
<evidence type="ECO:0000313" key="3">
    <source>
        <dbReference type="EMBL" id="OMP10185.1"/>
    </source>
</evidence>
<dbReference type="InterPro" id="IPR005061">
    <property type="entry name" value="Ist1"/>
</dbReference>
<keyword evidence="2" id="KW-1133">Transmembrane helix</keyword>
<dbReference type="InterPro" id="IPR042277">
    <property type="entry name" value="IST1-like"/>
</dbReference>
<keyword evidence="4" id="KW-1185">Reference proteome</keyword>
<accession>A0A1R3KSX4</accession>
<dbReference type="EMBL" id="AWUE01011991">
    <property type="protein sequence ID" value="OMP10185.1"/>
    <property type="molecule type" value="Genomic_DNA"/>
</dbReference>
<dbReference type="Pfam" id="PF03398">
    <property type="entry name" value="Ist1"/>
    <property type="match status" value="1"/>
</dbReference>